<evidence type="ECO:0000259" key="3">
    <source>
        <dbReference type="Pfam" id="PF00487"/>
    </source>
</evidence>
<feature type="transmembrane region" description="Helical" evidence="2">
    <location>
        <begin position="211"/>
        <end position="237"/>
    </location>
</feature>
<feature type="transmembrane region" description="Helical" evidence="2">
    <location>
        <begin position="81"/>
        <end position="98"/>
    </location>
</feature>
<evidence type="ECO:0000256" key="1">
    <source>
        <dbReference type="SAM" id="MobiDB-lite"/>
    </source>
</evidence>
<reference evidence="5" key="1">
    <citation type="submission" date="2018-05" db="EMBL/GenBank/DDBJ databases">
        <authorList>
            <person name="Li X."/>
        </authorList>
    </citation>
    <scope>NUCLEOTIDE SEQUENCE [LARGE SCALE GENOMIC DNA]</scope>
    <source>
        <strain evidence="5">LX32</strain>
    </source>
</reference>
<keyword evidence="2" id="KW-0472">Membrane</keyword>
<dbReference type="GO" id="GO:0006629">
    <property type="term" value="P:lipid metabolic process"/>
    <property type="evidence" value="ECO:0007669"/>
    <property type="project" value="InterPro"/>
</dbReference>
<dbReference type="InterPro" id="IPR005804">
    <property type="entry name" value="FA_desaturase_dom"/>
</dbReference>
<protein>
    <submittedName>
        <fullName evidence="4">Fatty acid desaturase</fullName>
    </submittedName>
</protein>
<keyword evidence="5" id="KW-1185">Reference proteome</keyword>
<comment type="caution">
    <text evidence="4">The sequence shown here is derived from an EMBL/GenBank/DDBJ whole genome shotgun (WGS) entry which is preliminary data.</text>
</comment>
<organism evidence="4 5">
    <name type="scientific">Phenylobacterium soli</name>
    <dbReference type="NCBI Taxonomy" id="2170551"/>
    <lineage>
        <taxon>Bacteria</taxon>
        <taxon>Pseudomonadati</taxon>
        <taxon>Pseudomonadota</taxon>
        <taxon>Alphaproteobacteria</taxon>
        <taxon>Caulobacterales</taxon>
        <taxon>Caulobacteraceae</taxon>
        <taxon>Phenylobacterium</taxon>
    </lineage>
</organism>
<feature type="transmembrane region" description="Helical" evidence="2">
    <location>
        <begin position="51"/>
        <end position="75"/>
    </location>
</feature>
<feature type="region of interest" description="Disordered" evidence="1">
    <location>
        <begin position="1"/>
        <end position="24"/>
    </location>
</feature>
<dbReference type="AlphaFoldDB" id="A0A328AIX2"/>
<evidence type="ECO:0000256" key="2">
    <source>
        <dbReference type="SAM" id="Phobius"/>
    </source>
</evidence>
<keyword evidence="2" id="KW-1133">Transmembrane helix</keyword>
<proteinExistence type="predicted"/>
<name>A0A328AIX2_9CAUL</name>
<dbReference type="Proteomes" id="UP000249254">
    <property type="component" value="Unassembled WGS sequence"/>
</dbReference>
<accession>A0A328AIX2</accession>
<gene>
    <name evidence="4" type="ORF">DJ017_09715</name>
</gene>
<keyword evidence="2" id="KW-0812">Transmembrane</keyword>
<feature type="domain" description="Fatty acid desaturase" evidence="3">
    <location>
        <begin position="80"/>
        <end position="309"/>
    </location>
</feature>
<evidence type="ECO:0000313" key="5">
    <source>
        <dbReference type="Proteomes" id="UP000249254"/>
    </source>
</evidence>
<dbReference type="Pfam" id="PF00487">
    <property type="entry name" value="FA_desaturase"/>
    <property type="match status" value="1"/>
</dbReference>
<sequence length="342" mass="38885">MRRRPGHRPGAADHGASRPGQRLRVRRPQRLHGVRGMTGQRRRAGGRIFRYTAWDAIPAALVYAHLAALVVFFLAWPQLSWAARLAGAGLYAFAIGWNQDSISHNFIHNPFFTSKLANRITAFALTLENGVPQTMYAYVHMRHHAGNSDRPDAAGETRDPISIYRHGRDGKAEPMLSYVFMGFWRDDGPFEVARQIRAKRPAEARRALEEFWVMIAVYAALLAIRWEFILVLAPFYYLGQSLSFLIAYYEHLGADPDEPRATGVSTYEPIYNLVFMNNGYHAEHHYRPKQHWTRMASLRREMMAETDAAPIPVIGPAHFLGFLDPRTWRTPTAAKGRPAAVH</sequence>
<evidence type="ECO:0000313" key="4">
    <source>
        <dbReference type="EMBL" id="RAK54782.1"/>
    </source>
</evidence>
<dbReference type="OrthoDB" id="634389at2"/>
<dbReference type="EMBL" id="QFYQ01000001">
    <property type="protein sequence ID" value="RAK54782.1"/>
    <property type="molecule type" value="Genomic_DNA"/>
</dbReference>